<dbReference type="GO" id="GO:0016020">
    <property type="term" value="C:membrane"/>
    <property type="evidence" value="ECO:0007669"/>
    <property type="project" value="TreeGrafter"/>
</dbReference>
<evidence type="ECO:0000313" key="3">
    <source>
        <dbReference type="Proteomes" id="UP000683000"/>
    </source>
</evidence>
<proteinExistence type="predicted"/>
<dbReference type="PANTHER" id="PTHR43798:SF33">
    <property type="entry name" value="HYDROLASE, PUTATIVE (AFU_ORTHOLOGUE AFUA_2G14860)-RELATED"/>
    <property type="match status" value="1"/>
</dbReference>
<keyword evidence="3" id="KW-1185">Reference proteome</keyword>
<evidence type="ECO:0000259" key="1">
    <source>
        <dbReference type="Pfam" id="PF12697"/>
    </source>
</evidence>
<dbReference type="OrthoDB" id="10249433at2759"/>
<dbReference type="Pfam" id="PF12697">
    <property type="entry name" value="Abhydrolase_6"/>
    <property type="match status" value="1"/>
</dbReference>
<accession>A0A8I2YP01</accession>
<organism evidence="2 3">
    <name type="scientific">Boletus reticuloceps</name>
    <dbReference type="NCBI Taxonomy" id="495285"/>
    <lineage>
        <taxon>Eukaryota</taxon>
        <taxon>Fungi</taxon>
        <taxon>Dikarya</taxon>
        <taxon>Basidiomycota</taxon>
        <taxon>Agaricomycotina</taxon>
        <taxon>Agaricomycetes</taxon>
        <taxon>Agaricomycetidae</taxon>
        <taxon>Boletales</taxon>
        <taxon>Boletineae</taxon>
        <taxon>Boletaceae</taxon>
        <taxon>Boletoideae</taxon>
        <taxon>Boletus</taxon>
    </lineage>
</organism>
<name>A0A8I2YP01_9AGAM</name>
<dbReference type="Proteomes" id="UP000683000">
    <property type="component" value="Unassembled WGS sequence"/>
</dbReference>
<dbReference type="GO" id="GO:0016787">
    <property type="term" value="F:hydrolase activity"/>
    <property type="evidence" value="ECO:0007669"/>
    <property type="project" value="UniProtKB-KW"/>
</dbReference>
<dbReference type="Gene3D" id="3.40.50.1820">
    <property type="entry name" value="alpha/beta hydrolase"/>
    <property type="match status" value="1"/>
</dbReference>
<dbReference type="InterPro" id="IPR029058">
    <property type="entry name" value="AB_hydrolase_fold"/>
</dbReference>
<sequence length="275" mass="30108">MATLSTSTWGDPSATKHVLLIHGITSSSQCWYRIAHEFASRGKFPKSSDRSAEHLPDDSPAAGYFVIAPDLLGHGHARRGTDYTIAAMVEELRPLLTVAGHDHDHPYHVVIGHSLGGVVASALIPFLKSTRPVRLVLVDPPLNPPPESVAIYEDAIGNDLKNPKTPEEYLRENPLWTREDGILEYSSVRLCDSAAVHAILEQMKPWSFAYLLSSVPDNVRVTVLAADPAKVPCVREEDLKPYPHVTVKTIWGASHNIPRELPLVVVDTALEGTTS</sequence>
<protein>
    <submittedName>
        <fullName evidence="2">Alpha/Beta hydrolase protein</fullName>
    </submittedName>
</protein>
<reference evidence="2" key="1">
    <citation type="submission" date="2021-03" db="EMBL/GenBank/DDBJ databases">
        <title>Evolutionary innovations through gain and loss of genes in the ectomycorrhizal Boletales.</title>
        <authorList>
            <person name="Wu G."/>
            <person name="Miyauchi S."/>
            <person name="Morin E."/>
            <person name="Yang Z.-L."/>
            <person name="Xu J."/>
            <person name="Martin F.M."/>
        </authorList>
    </citation>
    <scope>NUCLEOTIDE SEQUENCE</scope>
    <source>
        <strain evidence="2">BR01</strain>
    </source>
</reference>
<dbReference type="AlphaFoldDB" id="A0A8I2YP01"/>
<dbReference type="InterPro" id="IPR050266">
    <property type="entry name" value="AB_hydrolase_sf"/>
</dbReference>
<dbReference type="PANTHER" id="PTHR43798">
    <property type="entry name" value="MONOACYLGLYCEROL LIPASE"/>
    <property type="match status" value="1"/>
</dbReference>
<dbReference type="InterPro" id="IPR000073">
    <property type="entry name" value="AB_hydrolase_1"/>
</dbReference>
<feature type="domain" description="AB hydrolase-1" evidence="1">
    <location>
        <begin position="18"/>
        <end position="267"/>
    </location>
</feature>
<evidence type="ECO:0000313" key="2">
    <source>
        <dbReference type="EMBL" id="KAG6376509.1"/>
    </source>
</evidence>
<dbReference type="EMBL" id="JAGFBS010000012">
    <property type="protein sequence ID" value="KAG6376509.1"/>
    <property type="molecule type" value="Genomic_DNA"/>
</dbReference>
<comment type="caution">
    <text evidence="2">The sequence shown here is derived from an EMBL/GenBank/DDBJ whole genome shotgun (WGS) entry which is preliminary data.</text>
</comment>
<keyword evidence="2" id="KW-0378">Hydrolase</keyword>
<gene>
    <name evidence="2" type="ORF">JVT61DRAFT_2502</name>
</gene>
<dbReference type="PRINTS" id="PR00111">
    <property type="entry name" value="ABHYDROLASE"/>
</dbReference>
<dbReference type="SUPFAM" id="SSF53474">
    <property type="entry name" value="alpha/beta-Hydrolases"/>
    <property type="match status" value="1"/>
</dbReference>